<keyword evidence="2" id="KW-1185">Reference proteome</keyword>
<dbReference type="InterPro" id="IPR011322">
    <property type="entry name" value="N-reg_PII-like_a/b"/>
</dbReference>
<evidence type="ECO:0000313" key="2">
    <source>
        <dbReference type="Proteomes" id="UP001546774"/>
    </source>
</evidence>
<dbReference type="PROSITE" id="PS51343">
    <property type="entry name" value="PII_GLNB_DOM"/>
    <property type="match status" value="1"/>
</dbReference>
<organism evidence="1 2">
    <name type="scientific">Lachnospira intestinalis</name>
    <dbReference type="NCBI Taxonomy" id="3133158"/>
    <lineage>
        <taxon>Bacteria</taxon>
        <taxon>Bacillati</taxon>
        <taxon>Bacillota</taxon>
        <taxon>Clostridia</taxon>
        <taxon>Lachnospirales</taxon>
        <taxon>Lachnospiraceae</taxon>
        <taxon>Lachnospira</taxon>
    </lineage>
</organism>
<dbReference type="SMART" id="SM00938">
    <property type="entry name" value="P-II"/>
    <property type="match status" value="1"/>
</dbReference>
<dbReference type="PANTHER" id="PTHR30115">
    <property type="entry name" value="NITROGEN REGULATORY PROTEIN P-II"/>
    <property type="match status" value="1"/>
</dbReference>
<accession>A0ABV1H7D7</accession>
<sequence>MVEIIAIVRPNKTAETKQALLDIGKPGFTCVRVSGRGKQAVVRTFMDGSVITTGLNNKRMFIIEAENDDEQLIVDKLMAVNCTGEHGDGRIFTVDLQSSYSVREGKVMTI</sequence>
<dbReference type="EMBL" id="JBBMFS010000010">
    <property type="protein sequence ID" value="MEQ2555612.1"/>
    <property type="molecule type" value="Genomic_DNA"/>
</dbReference>
<dbReference type="Gene3D" id="3.30.70.120">
    <property type="match status" value="1"/>
</dbReference>
<dbReference type="InterPro" id="IPR015867">
    <property type="entry name" value="N-reg_PII/ATP_PRibTrfase_C"/>
</dbReference>
<comment type="caution">
    <text evidence="1">The sequence shown here is derived from an EMBL/GenBank/DDBJ whole genome shotgun (WGS) entry which is preliminary data.</text>
</comment>
<evidence type="ECO:0000313" key="1">
    <source>
        <dbReference type="EMBL" id="MEQ2555612.1"/>
    </source>
</evidence>
<dbReference type="SUPFAM" id="SSF54913">
    <property type="entry name" value="GlnB-like"/>
    <property type="match status" value="1"/>
</dbReference>
<dbReference type="Pfam" id="PF00543">
    <property type="entry name" value="P-II"/>
    <property type="match status" value="1"/>
</dbReference>
<gene>
    <name evidence="1" type="ORF">WMO37_11440</name>
</gene>
<name>A0ABV1H7D7_9FIRM</name>
<dbReference type="InterPro" id="IPR002187">
    <property type="entry name" value="N-reg_PII"/>
</dbReference>
<proteinExistence type="predicted"/>
<dbReference type="Proteomes" id="UP001546774">
    <property type="component" value="Unassembled WGS sequence"/>
</dbReference>
<reference evidence="1" key="1">
    <citation type="submission" date="2024-03" db="EMBL/GenBank/DDBJ databases">
        <title>Human intestinal bacterial collection.</title>
        <authorList>
            <person name="Pauvert C."/>
            <person name="Hitch T.C.A."/>
            <person name="Clavel T."/>
        </authorList>
    </citation>
    <scope>NUCLEOTIDE SEQUENCE [LARGE SCALE GENOMIC DNA]</scope>
    <source>
        <strain evidence="1">CLA-AA-H89B</strain>
    </source>
</reference>
<dbReference type="PRINTS" id="PR00340">
    <property type="entry name" value="PIIGLNB"/>
</dbReference>
<protein>
    <submittedName>
        <fullName evidence="1">P-II family nitrogen regulator</fullName>
    </submittedName>
</protein>
<dbReference type="PANTHER" id="PTHR30115:SF11">
    <property type="entry name" value="NITROGEN REGULATORY PROTEIN P-II HOMOLOG"/>
    <property type="match status" value="1"/>
</dbReference>